<name>A0ABS7V0N6_9BACI</name>
<dbReference type="Proteomes" id="UP001165287">
    <property type="component" value="Unassembled WGS sequence"/>
</dbReference>
<dbReference type="InterPro" id="IPR036388">
    <property type="entry name" value="WH-like_DNA-bd_sf"/>
</dbReference>
<gene>
    <name evidence="1" type="ORF">K9V48_26950</name>
</gene>
<dbReference type="EMBL" id="JAIQUM010000148">
    <property type="protein sequence ID" value="MBZ5753752.1"/>
    <property type="molecule type" value="Genomic_DNA"/>
</dbReference>
<dbReference type="InterPro" id="IPR036390">
    <property type="entry name" value="WH_DNA-bd_sf"/>
</dbReference>
<organism evidence="1 2">
    <name type="scientific">Metabacillus rhizolycopersici</name>
    <dbReference type="NCBI Taxonomy" id="2875709"/>
    <lineage>
        <taxon>Bacteria</taxon>
        <taxon>Bacillati</taxon>
        <taxon>Bacillota</taxon>
        <taxon>Bacilli</taxon>
        <taxon>Bacillales</taxon>
        <taxon>Bacillaceae</taxon>
        <taxon>Metabacillus</taxon>
    </lineage>
</organism>
<protein>
    <submittedName>
        <fullName evidence="1">MarR family transcriptional regulator</fullName>
    </submittedName>
</protein>
<evidence type="ECO:0000313" key="1">
    <source>
        <dbReference type="EMBL" id="MBZ5753752.1"/>
    </source>
</evidence>
<reference evidence="1" key="1">
    <citation type="submission" date="2024-05" db="EMBL/GenBank/DDBJ databases">
        <title>Metabacillus sp. nov., isolated from the rhizosphere soil of tomato plants.</title>
        <authorList>
            <person name="Ma R."/>
        </authorList>
    </citation>
    <scope>NUCLEOTIDE SEQUENCE</scope>
    <source>
        <strain evidence="1">DBTR6</strain>
    </source>
</reference>
<dbReference type="Pfam" id="PF13412">
    <property type="entry name" value="HTH_24"/>
    <property type="match status" value="1"/>
</dbReference>
<accession>A0ABS7V0N6</accession>
<evidence type="ECO:0000313" key="2">
    <source>
        <dbReference type="Proteomes" id="UP001165287"/>
    </source>
</evidence>
<proteinExistence type="predicted"/>
<sequence>MQDKSHELKEDIFIEVPDENGEIHQYILTPTKRKKVPKGDWIMAFQESLLHLAKANLSGETSRVLFFLMYKLDYENWLRISQISIADELGLKKQQVNRSIKQLIEKGIIVKGPKVGNSLTYRLDPAFAFKGQDRNIKKVRKEVDHLKRIK</sequence>
<keyword evidence="2" id="KW-1185">Reference proteome</keyword>
<dbReference type="SUPFAM" id="SSF46785">
    <property type="entry name" value="Winged helix' DNA-binding domain"/>
    <property type="match status" value="1"/>
</dbReference>
<dbReference type="Gene3D" id="1.10.10.10">
    <property type="entry name" value="Winged helix-like DNA-binding domain superfamily/Winged helix DNA-binding domain"/>
    <property type="match status" value="1"/>
</dbReference>
<dbReference type="RefSeq" id="WP_224142157.1">
    <property type="nucleotide sequence ID" value="NZ_JAIQUM010000148.1"/>
</dbReference>
<comment type="caution">
    <text evidence="1">The sequence shown here is derived from an EMBL/GenBank/DDBJ whole genome shotgun (WGS) entry which is preliminary data.</text>
</comment>